<dbReference type="OrthoDB" id="2498029at2759"/>
<dbReference type="GO" id="GO:0047372">
    <property type="term" value="F:monoacylglycerol lipase activity"/>
    <property type="evidence" value="ECO:0007669"/>
    <property type="project" value="TreeGrafter"/>
</dbReference>
<gene>
    <name evidence="2" type="ORF">DSL72_006824</name>
</gene>
<evidence type="ECO:0000313" key="2">
    <source>
        <dbReference type="EMBL" id="QSZ35702.1"/>
    </source>
</evidence>
<sequence length="241" mass="26098">MIPELSRSTTCIAFDTPGSGLSSLAEHRQSVESIVEDAVALLDGLLVNGRVWVVGHSMGGMIACELAFQFPQRVKGLVLLGPINPSETLAKVFTKRIEAVTKDGVEFFADTIPHTATGSNATSTHRAFIRSLILGTSTAGYLSLCQVIARAPRPKYTQINVPVMVLAGSDDMTASYNFCKMIYNSMGVAEDKKCFKELPGVGHWHAIEAPDLLVDEISRFILSTDQMEGIRPDLVIKTEGL</sequence>
<accession>A0A8A3PK27</accession>
<dbReference type="SUPFAM" id="SSF53474">
    <property type="entry name" value="alpha/beta-Hydrolases"/>
    <property type="match status" value="1"/>
</dbReference>
<evidence type="ECO:0000313" key="3">
    <source>
        <dbReference type="Proteomes" id="UP000672032"/>
    </source>
</evidence>
<dbReference type="GO" id="GO:0046464">
    <property type="term" value="P:acylglycerol catabolic process"/>
    <property type="evidence" value="ECO:0007669"/>
    <property type="project" value="TreeGrafter"/>
</dbReference>
<dbReference type="InterPro" id="IPR029058">
    <property type="entry name" value="AB_hydrolase_fold"/>
</dbReference>
<evidence type="ECO:0000259" key="1">
    <source>
        <dbReference type="Pfam" id="PF00561"/>
    </source>
</evidence>
<keyword evidence="3" id="KW-1185">Reference proteome</keyword>
<dbReference type="EMBL" id="CP063410">
    <property type="protein sequence ID" value="QSZ35702.1"/>
    <property type="molecule type" value="Genomic_DNA"/>
</dbReference>
<dbReference type="AlphaFoldDB" id="A0A8A3PK27"/>
<name>A0A8A3PK27_9HELO</name>
<dbReference type="PANTHER" id="PTHR43798:SF5">
    <property type="entry name" value="MONOACYLGLYCEROL LIPASE ABHD6"/>
    <property type="match status" value="1"/>
</dbReference>
<dbReference type="Proteomes" id="UP000672032">
    <property type="component" value="Chromosome 6"/>
</dbReference>
<proteinExistence type="predicted"/>
<dbReference type="PANTHER" id="PTHR43798">
    <property type="entry name" value="MONOACYLGLYCEROL LIPASE"/>
    <property type="match status" value="1"/>
</dbReference>
<reference evidence="2" key="1">
    <citation type="submission" date="2020-10" db="EMBL/GenBank/DDBJ databases">
        <title>Genome Sequence of Monilinia vaccinii-corymbosi Sheds Light on Mummy Berry Disease Infection of Blueberry and Mating Type.</title>
        <authorList>
            <person name="Yow A.G."/>
            <person name="Zhang Y."/>
            <person name="Bansal K."/>
            <person name="Eacker S.M."/>
            <person name="Sullivan S."/>
            <person name="Liachko I."/>
            <person name="Cubeta M.A."/>
            <person name="Rollins J.A."/>
            <person name="Ashrafi H."/>
        </authorList>
    </citation>
    <scope>NUCLEOTIDE SEQUENCE</scope>
    <source>
        <strain evidence="2">RL-1</strain>
    </source>
</reference>
<feature type="domain" description="AB hydrolase-1" evidence="1">
    <location>
        <begin position="1"/>
        <end position="176"/>
    </location>
</feature>
<dbReference type="Gene3D" id="3.40.50.1820">
    <property type="entry name" value="alpha/beta hydrolase"/>
    <property type="match status" value="1"/>
</dbReference>
<dbReference type="Pfam" id="PF00561">
    <property type="entry name" value="Abhydrolase_1"/>
    <property type="match status" value="1"/>
</dbReference>
<dbReference type="GO" id="GO:0016020">
    <property type="term" value="C:membrane"/>
    <property type="evidence" value="ECO:0007669"/>
    <property type="project" value="TreeGrafter"/>
</dbReference>
<dbReference type="PRINTS" id="PR00111">
    <property type="entry name" value="ABHYDROLASE"/>
</dbReference>
<organism evidence="2 3">
    <name type="scientific">Monilinia vaccinii-corymbosi</name>
    <dbReference type="NCBI Taxonomy" id="61207"/>
    <lineage>
        <taxon>Eukaryota</taxon>
        <taxon>Fungi</taxon>
        <taxon>Dikarya</taxon>
        <taxon>Ascomycota</taxon>
        <taxon>Pezizomycotina</taxon>
        <taxon>Leotiomycetes</taxon>
        <taxon>Helotiales</taxon>
        <taxon>Sclerotiniaceae</taxon>
        <taxon>Monilinia</taxon>
    </lineage>
</organism>
<dbReference type="InterPro" id="IPR050266">
    <property type="entry name" value="AB_hydrolase_sf"/>
</dbReference>
<protein>
    <recommendedName>
        <fullName evidence="1">AB hydrolase-1 domain-containing protein</fullName>
    </recommendedName>
</protein>
<dbReference type="InterPro" id="IPR000073">
    <property type="entry name" value="AB_hydrolase_1"/>
</dbReference>